<evidence type="ECO:0000313" key="3">
    <source>
        <dbReference type="EMBL" id="CBN78961.1"/>
    </source>
</evidence>
<dbReference type="Gene3D" id="3.90.640.10">
    <property type="entry name" value="Actin, Chain A, domain 4"/>
    <property type="match status" value="1"/>
</dbReference>
<dbReference type="AlphaFoldDB" id="D8LG62"/>
<dbReference type="Proteomes" id="UP000002630">
    <property type="component" value="Linkage Group LG23"/>
</dbReference>
<reference evidence="3 4" key="1">
    <citation type="journal article" date="2010" name="Nature">
        <title>The Ectocarpus genome and the independent evolution of multicellularity in brown algae.</title>
        <authorList>
            <person name="Cock J.M."/>
            <person name="Sterck L."/>
            <person name="Rouze P."/>
            <person name="Scornet D."/>
            <person name="Allen A.E."/>
            <person name="Amoutzias G."/>
            <person name="Anthouard V."/>
            <person name="Artiguenave F."/>
            <person name="Aury J.M."/>
            <person name="Badger J.H."/>
            <person name="Beszteri B."/>
            <person name="Billiau K."/>
            <person name="Bonnet E."/>
            <person name="Bothwell J.H."/>
            <person name="Bowler C."/>
            <person name="Boyen C."/>
            <person name="Brownlee C."/>
            <person name="Carrano C.J."/>
            <person name="Charrier B."/>
            <person name="Cho G.Y."/>
            <person name="Coelho S.M."/>
            <person name="Collen J."/>
            <person name="Corre E."/>
            <person name="Da Silva C."/>
            <person name="Delage L."/>
            <person name="Delaroque N."/>
            <person name="Dittami S.M."/>
            <person name="Doulbeau S."/>
            <person name="Elias M."/>
            <person name="Farnham G."/>
            <person name="Gachon C.M."/>
            <person name="Gschloessl B."/>
            <person name="Heesch S."/>
            <person name="Jabbari K."/>
            <person name="Jubin C."/>
            <person name="Kawai H."/>
            <person name="Kimura K."/>
            <person name="Kloareg B."/>
            <person name="Kupper F.C."/>
            <person name="Lang D."/>
            <person name="Le Bail A."/>
            <person name="Leblanc C."/>
            <person name="Lerouge P."/>
            <person name="Lohr M."/>
            <person name="Lopez P.J."/>
            <person name="Martens C."/>
            <person name="Maumus F."/>
            <person name="Michel G."/>
            <person name="Miranda-Saavedra D."/>
            <person name="Morales J."/>
            <person name="Moreau H."/>
            <person name="Motomura T."/>
            <person name="Nagasato C."/>
            <person name="Napoli C.A."/>
            <person name="Nelson D.R."/>
            <person name="Nyvall-Collen P."/>
            <person name="Peters A.F."/>
            <person name="Pommier C."/>
            <person name="Potin P."/>
            <person name="Poulain J."/>
            <person name="Quesneville H."/>
            <person name="Read B."/>
            <person name="Rensing S.A."/>
            <person name="Ritter A."/>
            <person name="Rousvoal S."/>
            <person name="Samanta M."/>
            <person name="Samson G."/>
            <person name="Schroeder D.C."/>
            <person name="Segurens B."/>
            <person name="Strittmatter M."/>
            <person name="Tonon T."/>
            <person name="Tregear J.W."/>
            <person name="Valentin K."/>
            <person name="von Dassow P."/>
            <person name="Yamagishi T."/>
            <person name="Van de Peer Y."/>
            <person name="Wincker P."/>
        </authorList>
    </citation>
    <scope>NUCLEOTIDE SEQUENCE [LARGE SCALE GENOMIC DNA]</scope>
    <source>
        <strain evidence="4">Ec32 / CCAP1310/4</strain>
    </source>
</reference>
<dbReference type="InterPro" id="IPR004000">
    <property type="entry name" value="Actin"/>
</dbReference>
<accession>D8LG62</accession>
<organism evidence="3 4">
    <name type="scientific">Ectocarpus siliculosus</name>
    <name type="common">Brown alga</name>
    <name type="synonym">Conferva siliculosa</name>
    <dbReference type="NCBI Taxonomy" id="2880"/>
    <lineage>
        <taxon>Eukaryota</taxon>
        <taxon>Sar</taxon>
        <taxon>Stramenopiles</taxon>
        <taxon>Ochrophyta</taxon>
        <taxon>PX clade</taxon>
        <taxon>Phaeophyceae</taxon>
        <taxon>Ectocarpales</taxon>
        <taxon>Ectocarpaceae</taxon>
        <taxon>Ectocarpus</taxon>
    </lineage>
</organism>
<dbReference type="SMART" id="SM00268">
    <property type="entry name" value="ACTIN"/>
    <property type="match status" value="1"/>
</dbReference>
<name>D8LG62_ECTSI</name>
<keyword evidence="4" id="KW-1185">Reference proteome</keyword>
<dbReference type="Pfam" id="PF00022">
    <property type="entry name" value="Actin"/>
    <property type="match status" value="2"/>
</dbReference>
<dbReference type="InParanoid" id="D8LG62"/>
<dbReference type="STRING" id="2880.D8LG62"/>
<dbReference type="eggNOG" id="KOG0676">
    <property type="taxonomic scope" value="Eukaryota"/>
</dbReference>
<dbReference type="Gene3D" id="3.30.420.40">
    <property type="match status" value="3"/>
</dbReference>
<sequence length="384" mass="40078">MAASARMVSSRSGPKKHPVVIDLGSAFIRCGFAGEPRPIHVVPSPIGGDGDGEDSARTEQEWVEVLTGVLQRLYTESLQCRPRVPSLHMCAGPAPALFCTGVDTGMVLDIGRSEAHVVAVYRGATLTSSYAGVPLGCRAVQERVRELLIEEEEQAVGDGGGARPLTSREVEDVVVRACLVPVGGVPSPDQVSPMELMFAGQRRVVVSGATRTTAAEQALFEGDEEGRSLATLVLDCLKRCPRDCRRALVQNVLVAGGGAVLPGLPARLAQEIEALATAAAAPPPPLGSSEGYSWARAAVCGDPGGLCVVRVPVRRDHLVWTGASIMASLGGIADRSLTCEQYLARRGEGGGRLLPDWMSVSSADWLFEGGGAAAAAVHSSRVSA</sequence>
<comment type="catalytic activity">
    <reaction evidence="1">
        <text>ATP + H2O = ADP + phosphate + H(+)</text>
        <dbReference type="Rhea" id="RHEA:13065"/>
        <dbReference type="ChEBI" id="CHEBI:15377"/>
        <dbReference type="ChEBI" id="CHEBI:15378"/>
        <dbReference type="ChEBI" id="CHEBI:30616"/>
        <dbReference type="ChEBI" id="CHEBI:43474"/>
        <dbReference type="ChEBI" id="CHEBI:456216"/>
    </reaction>
</comment>
<evidence type="ECO:0000256" key="2">
    <source>
        <dbReference type="RuleBase" id="RU000487"/>
    </source>
</evidence>
<dbReference type="SUPFAM" id="SSF53067">
    <property type="entry name" value="Actin-like ATPase domain"/>
    <property type="match status" value="2"/>
</dbReference>
<dbReference type="EMBL" id="FN648120">
    <property type="protein sequence ID" value="CBN78961.1"/>
    <property type="molecule type" value="Genomic_DNA"/>
</dbReference>
<dbReference type="EMBL" id="FN649748">
    <property type="protein sequence ID" value="CBN78961.1"/>
    <property type="molecule type" value="Genomic_DNA"/>
</dbReference>
<evidence type="ECO:0000256" key="1">
    <source>
        <dbReference type="ARBA" id="ARBA00049360"/>
    </source>
</evidence>
<comment type="similarity">
    <text evidence="2">Belongs to the actin family.</text>
</comment>
<protein>
    <submittedName>
        <fullName evidence="3">Uncharacterized protein</fullName>
    </submittedName>
</protein>
<dbReference type="PANTHER" id="PTHR11937">
    <property type="entry name" value="ACTIN"/>
    <property type="match status" value="1"/>
</dbReference>
<dbReference type="InterPro" id="IPR043129">
    <property type="entry name" value="ATPase_NBD"/>
</dbReference>
<evidence type="ECO:0000313" key="4">
    <source>
        <dbReference type="Proteomes" id="UP000002630"/>
    </source>
</evidence>
<gene>
    <name evidence="3" type="ORF">Esi_0157_0059</name>
</gene>
<dbReference type="OMA" id="WERDNDN"/>
<proteinExistence type="inferred from homology"/>
<dbReference type="OrthoDB" id="198139at2759"/>